<dbReference type="Pfam" id="PF00085">
    <property type="entry name" value="Thioredoxin"/>
    <property type="match status" value="1"/>
</dbReference>
<keyword evidence="1" id="KW-0472">Membrane</keyword>
<dbReference type="InterPro" id="IPR013766">
    <property type="entry name" value="Thioredoxin_domain"/>
</dbReference>
<evidence type="ECO:0000256" key="1">
    <source>
        <dbReference type="SAM" id="Phobius"/>
    </source>
</evidence>
<proteinExistence type="predicted"/>
<dbReference type="Gene3D" id="3.40.30.10">
    <property type="entry name" value="Glutaredoxin"/>
    <property type="match status" value="1"/>
</dbReference>
<evidence type="ECO:0000259" key="2">
    <source>
        <dbReference type="Pfam" id="PF00085"/>
    </source>
</evidence>
<dbReference type="AlphaFoldDB" id="A0A6C0FFF1"/>
<evidence type="ECO:0000313" key="3">
    <source>
        <dbReference type="EMBL" id="QHT38500.1"/>
    </source>
</evidence>
<feature type="transmembrane region" description="Helical" evidence="1">
    <location>
        <begin position="7"/>
        <end position="25"/>
    </location>
</feature>
<sequence length="147" mass="16895">MQLSFCAIRRIIAAFLIVCWFFLGMEGFKNKCIKEQFANEEHQARIILCWAKWCGHCKAIKRKDDSEPLKEWDLFKKQNNGVINTSNGNVSIQDYEVDESPQIVKSLGVKGFPTILLVSKNGDKIPYKGPRTQQGWKKFVLQNANDI</sequence>
<dbReference type="InterPro" id="IPR036249">
    <property type="entry name" value="Thioredoxin-like_sf"/>
</dbReference>
<name>A0A6C0FFF1_9ZZZZ</name>
<organism evidence="3">
    <name type="scientific">viral metagenome</name>
    <dbReference type="NCBI Taxonomy" id="1070528"/>
    <lineage>
        <taxon>unclassified sequences</taxon>
        <taxon>metagenomes</taxon>
        <taxon>organismal metagenomes</taxon>
    </lineage>
</organism>
<reference evidence="3" key="1">
    <citation type="journal article" date="2020" name="Nature">
        <title>Giant virus diversity and host interactions through global metagenomics.</title>
        <authorList>
            <person name="Schulz F."/>
            <person name="Roux S."/>
            <person name="Paez-Espino D."/>
            <person name="Jungbluth S."/>
            <person name="Walsh D.A."/>
            <person name="Denef V.J."/>
            <person name="McMahon K.D."/>
            <person name="Konstantinidis K.T."/>
            <person name="Eloe-Fadrosh E.A."/>
            <person name="Kyrpides N.C."/>
            <person name="Woyke T."/>
        </authorList>
    </citation>
    <scope>NUCLEOTIDE SEQUENCE</scope>
    <source>
        <strain evidence="3">GVMAG-S-ERX556101-89</strain>
    </source>
</reference>
<protein>
    <recommendedName>
        <fullName evidence="2">Thioredoxin domain-containing protein</fullName>
    </recommendedName>
</protein>
<dbReference type="SUPFAM" id="SSF52833">
    <property type="entry name" value="Thioredoxin-like"/>
    <property type="match status" value="1"/>
</dbReference>
<dbReference type="EMBL" id="MN738831">
    <property type="protein sequence ID" value="QHT38500.1"/>
    <property type="molecule type" value="Genomic_DNA"/>
</dbReference>
<keyword evidence="1" id="KW-1133">Transmembrane helix</keyword>
<accession>A0A6C0FFF1</accession>
<keyword evidence="1" id="KW-0812">Transmembrane</keyword>
<feature type="domain" description="Thioredoxin" evidence="2">
    <location>
        <begin position="39"/>
        <end position="140"/>
    </location>
</feature>